<evidence type="ECO:0000313" key="2">
    <source>
        <dbReference type="EMBL" id="SPC91910.1"/>
    </source>
</evidence>
<proteinExistence type="predicted"/>
<protein>
    <recommendedName>
        <fullName evidence="1">Reverse transcriptase Ty1/copia-type domain-containing protein</fullName>
    </recommendedName>
</protein>
<dbReference type="Pfam" id="PF07727">
    <property type="entry name" value="RVT_2"/>
    <property type="match status" value="1"/>
</dbReference>
<evidence type="ECO:0000259" key="1">
    <source>
        <dbReference type="Pfam" id="PF07727"/>
    </source>
</evidence>
<gene>
    <name evidence="2" type="ORF">FSB_LOCUS19792</name>
</gene>
<dbReference type="AlphaFoldDB" id="A0A2N9FXR8"/>
<name>A0A2N9FXR8_FAGSY</name>
<reference evidence="2" key="1">
    <citation type="submission" date="2018-02" db="EMBL/GenBank/DDBJ databases">
        <authorList>
            <person name="Cohen D.B."/>
            <person name="Kent A.D."/>
        </authorList>
    </citation>
    <scope>NUCLEOTIDE SEQUENCE</scope>
</reference>
<organism evidence="2">
    <name type="scientific">Fagus sylvatica</name>
    <name type="common">Beechnut</name>
    <dbReference type="NCBI Taxonomy" id="28930"/>
    <lineage>
        <taxon>Eukaryota</taxon>
        <taxon>Viridiplantae</taxon>
        <taxon>Streptophyta</taxon>
        <taxon>Embryophyta</taxon>
        <taxon>Tracheophyta</taxon>
        <taxon>Spermatophyta</taxon>
        <taxon>Magnoliopsida</taxon>
        <taxon>eudicotyledons</taxon>
        <taxon>Gunneridae</taxon>
        <taxon>Pentapetalae</taxon>
        <taxon>rosids</taxon>
        <taxon>fabids</taxon>
        <taxon>Fagales</taxon>
        <taxon>Fagaceae</taxon>
        <taxon>Fagus</taxon>
    </lineage>
</organism>
<accession>A0A2N9FXR8</accession>
<dbReference type="InterPro" id="IPR013103">
    <property type="entry name" value="RVT_2"/>
</dbReference>
<feature type="domain" description="Reverse transcriptase Ty1/copia-type" evidence="1">
    <location>
        <begin position="441"/>
        <end position="544"/>
    </location>
</feature>
<dbReference type="EMBL" id="OIVN01001264">
    <property type="protein sequence ID" value="SPC91910.1"/>
    <property type="molecule type" value="Genomic_DNA"/>
</dbReference>
<sequence length="580" mass="64686">MREGKASFIERRARLARVHHAPHGMVPHECHVASLSPPSNPPQFSHAYPFLTRFLRSSFGGLLVLKICHAAYRRKSLDVYFPTVQILRESEVRMRELWLPEVGVSELFLCVFPVKIPVKRGMPPANRELHVVAGVVIFPTHPGSRVNLQRVGKTLCAKAALPTSDFNVLGTVGKAYATLFLQGFGIRGNPSLGWRNMVLRAGAAGSVFGPFGRQFSDQRFRLDPGKILDDPRVPRCTGLAQRRTWVRKIRSCEQEAVGMFLMPRVSNRSSHHALHNGQGPVSSDSAFDPVNSSVKLGQLRSNLVNSGQNSPNSGKCIPDRVLRVFGYSGPQSGQKWLRSNLGQTWSTPVKLGQPWSNLDPTSSTPFKSSIGFDLQCSYQVRSPLTHLIVNYHCFFTLATLHEPHTYRKASTNPLWKQAMTDELDTLNNTHTWDMTTLPPGKSVDFTSNAYDYALFLRQTSTSITRILLYVNDIIIIGDDFTGICVLQQFLSQAFEIKDLGTLNYFLGLEVTSYSDGYYLFLAMYASNIFSKVNLTNNKTTSSPLELNVKLTATDGEPLPDATLYQQLVGSLIYLIVTCLR</sequence>